<dbReference type="REBASE" id="16519">
    <property type="entry name" value="HauORF1126P"/>
</dbReference>
<dbReference type="HOGENOM" id="CLU_1756333_0_0_0"/>
<dbReference type="STRING" id="316274.Haur_1126"/>
<gene>
    <name evidence="1" type="ordered locus">Haur_1126</name>
</gene>
<sequence>MDTNTILKQAIIQLNQMIGHTFDVLQLSKPISTAAALNLLKIISKLSPLIGNLIEFNIVELLNKNNQFKDLGAWVRQDPGFPDAIFQGLIKPSPGFEIKAWFPLATEITVRFKDSVNHFDNQNIYMVLIAWVPEYVTTVASSNHKIKE</sequence>
<protein>
    <submittedName>
        <fullName evidence="1">Uncharacterized protein</fullName>
    </submittedName>
</protein>
<dbReference type="InParanoid" id="A9B0Q4"/>
<proteinExistence type="predicted"/>
<keyword evidence="2" id="KW-1185">Reference proteome</keyword>
<name>A9B0Q4_HERA2</name>
<dbReference type="BioCyc" id="HAUR316274:GHYA-1147-MONOMER"/>
<evidence type="ECO:0000313" key="2">
    <source>
        <dbReference type="Proteomes" id="UP000000787"/>
    </source>
</evidence>
<dbReference type="KEGG" id="hau:Haur_1126"/>
<evidence type="ECO:0000313" key="1">
    <source>
        <dbReference type="EMBL" id="ABX03774.1"/>
    </source>
</evidence>
<organism evidence="1 2">
    <name type="scientific">Herpetosiphon aurantiacus (strain ATCC 23779 / DSM 785 / 114-95)</name>
    <dbReference type="NCBI Taxonomy" id="316274"/>
    <lineage>
        <taxon>Bacteria</taxon>
        <taxon>Bacillati</taxon>
        <taxon>Chloroflexota</taxon>
        <taxon>Chloroflexia</taxon>
        <taxon>Herpetosiphonales</taxon>
        <taxon>Herpetosiphonaceae</taxon>
        <taxon>Herpetosiphon</taxon>
    </lineage>
</organism>
<dbReference type="EMBL" id="CP000875">
    <property type="protein sequence ID" value="ABX03774.1"/>
    <property type="molecule type" value="Genomic_DNA"/>
</dbReference>
<dbReference type="Proteomes" id="UP000000787">
    <property type="component" value="Chromosome"/>
</dbReference>
<dbReference type="AlphaFoldDB" id="A9B0Q4"/>
<accession>A9B0Q4</accession>
<dbReference type="eggNOG" id="ENOG50319ZN">
    <property type="taxonomic scope" value="Bacteria"/>
</dbReference>
<reference evidence="1 2" key="1">
    <citation type="journal article" date="2011" name="Stand. Genomic Sci.">
        <title>Complete genome sequence of the filamentous gliding predatory bacterium Herpetosiphon aurantiacus type strain (114-95(T)).</title>
        <authorList>
            <person name="Kiss H."/>
            <person name="Nett M."/>
            <person name="Domin N."/>
            <person name="Martin K."/>
            <person name="Maresca J.A."/>
            <person name="Copeland A."/>
            <person name="Lapidus A."/>
            <person name="Lucas S."/>
            <person name="Berry K.W."/>
            <person name="Glavina Del Rio T."/>
            <person name="Dalin E."/>
            <person name="Tice H."/>
            <person name="Pitluck S."/>
            <person name="Richardson P."/>
            <person name="Bruce D."/>
            <person name="Goodwin L."/>
            <person name="Han C."/>
            <person name="Detter J.C."/>
            <person name="Schmutz J."/>
            <person name="Brettin T."/>
            <person name="Land M."/>
            <person name="Hauser L."/>
            <person name="Kyrpides N.C."/>
            <person name="Ivanova N."/>
            <person name="Goker M."/>
            <person name="Woyke T."/>
            <person name="Klenk H.P."/>
            <person name="Bryant D.A."/>
        </authorList>
    </citation>
    <scope>NUCLEOTIDE SEQUENCE [LARGE SCALE GENOMIC DNA]</scope>
    <source>
        <strain evidence="2">ATCC 23779 / DSM 785 / 114-95</strain>
    </source>
</reference>